<comment type="subunit">
    <text evidence="1">Homodimer.</text>
</comment>
<evidence type="ECO:0000259" key="2">
    <source>
        <dbReference type="PROSITE" id="PS51502"/>
    </source>
</evidence>
<sequence>MTFRHIVLLKWIDSATDEQKAAVLEGLSKLPAEIPQLRSYTLGPDAGVSEGNYDFGIVGEFDSAEDFFVYRDHPLHQQVISERIKPILAARAAVQHQV</sequence>
<dbReference type="Proteomes" id="UP000530928">
    <property type="component" value="Unassembled WGS sequence"/>
</dbReference>
<dbReference type="PANTHER" id="PTHR33178:SF10">
    <property type="entry name" value="STRESS-RESPONSE A_B BARREL DOMAIN-CONTAINING PROTEIN"/>
    <property type="match status" value="1"/>
</dbReference>
<dbReference type="PANTHER" id="PTHR33178">
    <property type="match status" value="1"/>
</dbReference>
<name>A0A7W0CUF2_9ACTN</name>
<dbReference type="RefSeq" id="WP_181616245.1">
    <property type="nucleotide sequence ID" value="NZ_BAABAM010000014.1"/>
</dbReference>
<dbReference type="SMART" id="SM00886">
    <property type="entry name" value="Dabb"/>
    <property type="match status" value="1"/>
</dbReference>
<dbReference type="InterPro" id="IPR013097">
    <property type="entry name" value="Dabb"/>
</dbReference>
<accession>A0A7W0CUF2</accession>
<organism evidence="3 4">
    <name type="scientific">Nonomuraea soli</name>
    <dbReference type="NCBI Taxonomy" id="1032476"/>
    <lineage>
        <taxon>Bacteria</taxon>
        <taxon>Bacillati</taxon>
        <taxon>Actinomycetota</taxon>
        <taxon>Actinomycetes</taxon>
        <taxon>Streptosporangiales</taxon>
        <taxon>Streptosporangiaceae</taxon>
        <taxon>Nonomuraea</taxon>
    </lineage>
</organism>
<evidence type="ECO:0000256" key="1">
    <source>
        <dbReference type="ARBA" id="ARBA00011738"/>
    </source>
</evidence>
<protein>
    <recommendedName>
        <fullName evidence="2">Stress-response A/B barrel domain-containing protein</fullName>
    </recommendedName>
</protein>
<proteinExistence type="predicted"/>
<dbReference type="InterPro" id="IPR011008">
    <property type="entry name" value="Dimeric_a/b-barrel"/>
</dbReference>
<gene>
    <name evidence="3" type="ORF">HNR30_008943</name>
</gene>
<feature type="domain" description="Stress-response A/B barrel" evidence="2">
    <location>
        <begin position="3"/>
        <end position="96"/>
    </location>
</feature>
<dbReference type="Gene3D" id="3.30.70.100">
    <property type="match status" value="1"/>
</dbReference>
<reference evidence="3 4" key="1">
    <citation type="submission" date="2020-07" db="EMBL/GenBank/DDBJ databases">
        <title>Genomic Encyclopedia of Type Strains, Phase IV (KMG-IV): sequencing the most valuable type-strain genomes for metagenomic binning, comparative biology and taxonomic classification.</title>
        <authorList>
            <person name="Goeker M."/>
        </authorList>
    </citation>
    <scope>NUCLEOTIDE SEQUENCE [LARGE SCALE GENOMIC DNA]</scope>
    <source>
        <strain evidence="3 4">DSM 45533</strain>
    </source>
</reference>
<evidence type="ECO:0000313" key="4">
    <source>
        <dbReference type="Proteomes" id="UP000530928"/>
    </source>
</evidence>
<dbReference type="EMBL" id="JACDUR010000012">
    <property type="protein sequence ID" value="MBA2897541.1"/>
    <property type="molecule type" value="Genomic_DNA"/>
</dbReference>
<dbReference type="InterPro" id="IPR044662">
    <property type="entry name" value="HS1/DABB1-like"/>
</dbReference>
<evidence type="ECO:0000313" key="3">
    <source>
        <dbReference type="EMBL" id="MBA2897541.1"/>
    </source>
</evidence>
<dbReference type="Pfam" id="PF07876">
    <property type="entry name" value="Dabb"/>
    <property type="match status" value="1"/>
</dbReference>
<comment type="caution">
    <text evidence="3">The sequence shown here is derived from an EMBL/GenBank/DDBJ whole genome shotgun (WGS) entry which is preliminary data.</text>
</comment>
<dbReference type="AlphaFoldDB" id="A0A7W0CUF2"/>
<keyword evidence="4" id="KW-1185">Reference proteome</keyword>
<dbReference type="PROSITE" id="PS51502">
    <property type="entry name" value="S_R_A_B_BARREL"/>
    <property type="match status" value="1"/>
</dbReference>
<dbReference type="SUPFAM" id="SSF54909">
    <property type="entry name" value="Dimeric alpha+beta barrel"/>
    <property type="match status" value="1"/>
</dbReference>